<feature type="compositionally biased region" description="Polar residues" evidence="2">
    <location>
        <begin position="444"/>
        <end position="462"/>
    </location>
</feature>
<dbReference type="Proteomes" id="UP000800041">
    <property type="component" value="Unassembled WGS sequence"/>
</dbReference>
<keyword evidence="4" id="KW-1185">Reference proteome</keyword>
<feature type="compositionally biased region" description="Polar residues" evidence="2">
    <location>
        <begin position="34"/>
        <end position="46"/>
    </location>
</feature>
<dbReference type="OrthoDB" id="5296at2759"/>
<feature type="region of interest" description="Disordered" evidence="2">
    <location>
        <begin position="1"/>
        <end position="592"/>
    </location>
</feature>
<feature type="compositionally biased region" description="Low complexity" evidence="2">
    <location>
        <begin position="374"/>
        <end position="385"/>
    </location>
</feature>
<feature type="compositionally biased region" description="Polar residues" evidence="2">
    <location>
        <begin position="250"/>
        <end position="272"/>
    </location>
</feature>
<reference evidence="3" key="1">
    <citation type="journal article" date="2020" name="Stud. Mycol.">
        <title>101 Dothideomycetes genomes: a test case for predicting lifestyles and emergence of pathogens.</title>
        <authorList>
            <person name="Haridas S."/>
            <person name="Albert R."/>
            <person name="Binder M."/>
            <person name="Bloem J."/>
            <person name="Labutti K."/>
            <person name="Salamov A."/>
            <person name="Andreopoulos B."/>
            <person name="Baker S."/>
            <person name="Barry K."/>
            <person name="Bills G."/>
            <person name="Bluhm B."/>
            <person name="Cannon C."/>
            <person name="Castanera R."/>
            <person name="Culley D."/>
            <person name="Daum C."/>
            <person name="Ezra D."/>
            <person name="Gonzalez J."/>
            <person name="Henrissat B."/>
            <person name="Kuo A."/>
            <person name="Liang C."/>
            <person name="Lipzen A."/>
            <person name="Lutzoni F."/>
            <person name="Magnuson J."/>
            <person name="Mondo S."/>
            <person name="Nolan M."/>
            <person name="Ohm R."/>
            <person name="Pangilinan J."/>
            <person name="Park H.-J."/>
            <person name="Ramirez L."/>
            <person name="Alfaro M."/>
            <person name="Sun H."/>
            <person name="Tritt A."/>
            <person name="Yoshinaga Y."/>
            <person name="Zwiers L.-H."/>
            <person name="Turgeon B."/>
            <person name="Goodwin S."/>
            <person name="Spatafora J."/>
            <person name="Crous P."/>
            <person name="Grigoriev I."/>
        </authorList>
    </citation>
    <scope>NUCLEOTIDE SEQUENCE</scope>
    <source>
        <strain evidence="3">CBS 113979</strain>
    </source>
</reference>
<feature type="compositionally biased region" description="Basic and acidic residues" evidence="2">
    <location>
        <begin position="10"/>
        <end position="26"/>
    </location>
</feature>
<dbReference type="EMBL" id="ML977146">
    <property type="protein sequence ID" value="KAF1989054.1"/>
    <property type="molecule type" value="Genomic_DNA"/>
</dbReference>
<gene>
    <name evidence="3" type="ORF">K402DRAFT_372564</name>
</gene>
<dbReference type="AlphaFoldDB" id="A0A6G1H7L5"/>
<feature type="compositionally biased region" description="Polar residues" evidence="2">
    <location>
        <begin position="425"/>
        <end position="434"/>
    </location>
</feature>
<feature type="compositionally biased region" description="Low complexity" evidence="2">
    <location>
        <begin position="275"/>
        <end position="296"/>
    </location>
</feature>
<accession>A0A6G1H7L5</accession>
<name>A0A6G1H7L5_9PEZI</name>
<evidence type="ECO:0000256" key="2">
    <source>
        <dbReference type="SAM" id="MobiDB-lite"/>
    </source>
</evidence>
<keyword evidence="1" id="KW-0175">Coiled coil</keyword>
<evidence type="ECO:0000256" key="1">
    <source>
        <dbReference type="SAM" id="Coils"/>
    </source>
</evidence>
<feature type="compositionally biased region" description="Polar residues" evidence="2">
    <location>
        <begin position="548"/>
        <end position="559"/>
    </location>
</feature>
<sequence length="940" mass="104334">MAYSSSHNYRPQDHARHDSFVLRPHDNSGYGSLPRSSGTFLDSRYNSPSLPPRASSYSYPPRRKWPPAPSVEDEAESLKREHGSDALVKQAENGGEGEACKGTTDQEPILIEVALPNQQNHERRFVHVSNQSPQTPSTSDSTTHHGTAPQPRLRKKPQEKDMRKVPALQTKFDDIPEFAQRTPSRYSYAGTPGSSHRSSAEYFLSPELASPPSASIPRSSPHHASQVSNGHKKNDGSPSNIEQPPLPPRKNTSSSQKQTKPGSKNYDSSSDESVGRSGRTTSSRYGPSSPRPSFGSHGEPRPGHLRAMASQSFAPQQARPSIRVPTRHASFTTADATRPSPTLSAPFFSQNSPIDKQQRPCPPPIPVPNRGDSSRTPASSRPSSRLGQEWTPSPPSTPFLAPNKAETFPRDSRSRPGSRYASREVSPNSPSLTRGESMPVQPSLDFSQANWGSPYGSSSNNRPAPAFRWDTAATAPRIDVKSPSPAPPASTSLPYPVDDLEHMMPSESQYQHLPNGLGSAFEPPQRPSSSASGRPQTAADRVAARPSISASKSTGTVPQIKTGRGDTSPGINSKSPRTETESMPKTLPPCSRTELSSKYDDWYIMEDLSTFTVCPDCLDEIVYPSKFRKSFKRARRQRSGEQTKCSFSSPWIRLAWLLTFEQKRSDIDLVYAMGMIDASGKVCPGKDQISGSCYGLLDKSGNSLTDFTLCACDRMRIEALLPSLEGVFSRMLSSESKQSRYCSLRIENEKFPILVDALIAIDAEAQRKQRKPEMRSFVDLTGGGNSTCKKEPPKEQLPECTKDTLFLDKKWHYMSTLPELTICTSCYDGIIRPTLKSGSDLADMFMRTPKLVPGAQNSQYGESCQIYSPRMRRVWAMAAKDDDLKYLKRKVRERRDAEVKIAEARELVLWRLKGLRNGSGEKERLEWELEKLEREWREWE</sequence>
<evidence type="ECO:0000313" key="4">
    <source>
        <dbReference type="Proteomes" id="UP000800041"/>
    </source>
</evidence>
<protein>
    <submittedName>
        <fullName evidence="3">Uncharacterized protein</fullName>
    </submittedName>
</protein>
<proteinExistence type="predicted"/>
<feature type="compositionally biased region" description="Polar residues" evidence="2">
    <location>
        <begin position="309"/>
        <end position="319"/>
    </location>
</feature>
<feature type="coiled-coil region" evidence="1">
    <location>
        <begin position="887"/>
        <end position="935"/>
    </location>
</feature>
<organism evidence="3 4">
    <name type="scientific">Aulographum hederae CBS 113979</name>
    <dbReference type="NCBI Taxonomy" id="1176131"/>
    <lineage>
        <taxon>Eukaryota</taxon>
        <taxon>Fungi</taxon>
        <taxon>Dikarya</taxon>
        <taxon>Ascomycota</taxon>
        <taxon>Pezizomycotina</taxon>
        <taxon>Dothideomycetes</taxon>
        <taxon>Pleosporomycetidae</taxon>
        <taxon>Aulographales</taxon>
        <taxon>Aulographaceae</taxon>
    </lineage>
</organism>
<feature type="compositionally biased region" description="Low complexity" evidence="2">
    <location>
        <begin position="129"/>
        <end position="147"/>
    </location>
</feature>
<evidence type="ECO:0000313" key="3">
    <source>
        <dbReference type="EMBL" id="KAF1989054.1"/>
    </source>
</evidence>
<feature type="compositionally biased region" description="Low complexity" evidence="2">
    <location>
        <begin position="204"/>
        <end position="225"/>
    </location>
</feature>
<feature type="compositionally biased region" description="Polar residues" evidence="2">
    <location>
        <begin position="329"/>
        <end position="355"/>
    </location>
</feature>